<comment type="similarity">
    <text evidence="1">Belongs to the gamma-glutamyltransferase family.</text>
</comment>
<feature type="region of interest" description="Disordered" evidence="5">
    <location>
        <begin position="97"/>
        <end position="122"/>
    </location>
</feature>
<evidence type="ECO:0000256" key="4">
    <source>
        <dbReference type="ARBA" id="ARBA00023145"/>
    </source>
</evidence>
<keyword evidence="3" id="KW-0378">Hydrolase</keyword>
<reference evidence="6 7" key="1">
    <citation type="submission" date="2021-02" db="EMBL/GenBank/DDBJ databases">
        <title>Complete genome of Desulfoluna sp. strain ASN36.</title>
        <authorList>
            <person name="Takahashi A."/>
            <person name="Kojima H."/>
            <person name="Fukui M."/>
        </authorList>
    </citation>
    <scope>NUCLEOTIDE SEQUENCE [LARGE SCALE GENOMIC DNA]</scope>
    <source>
        <strain evidence="6 7">ASN36</strain>
    </source>
</reference>
<gene>
    <name evidence="6" type="ORF">DSLASN_07510</name>
</gene>
<dbReference type="InterPro" id="IPR029055">
    <property type="entry name" value="Ntn_hydrolases_N"/>
</dbReference>
<evidence type="ECO:0000256" key="3">
    <source>
        <dbReference type="ARBA" id="ARBA00022801"/>
    </source>
</evidence>
<keyword evidence="2" id="KW-0808">Transferase</keyword>
<dbReference type="PANTHER" id="PTHR43199">
    <property type="entry name" value="GLUTATHIONE HYDROLASE"/>
    <property type="match status" value="1"/>
</dbReference>
<dbReference type="Pfam" id="PF01019">
    <property type="entry name" value="G_glu_transpept"/>
    <property type="match status" value="1"/>
</dbReference>
<evidence type="ECO:0000256" key="5">
    <source>
        <dbReference type="SAM" id="MobiDB-lite"/>
    </source>
</evidence>
<evidence type="ECO:0000313" key="6">
    <source>
        <dbReference type="EMBL" id="BCS95119.1"/>
    </source>
</evidence>
<dbReference type="Gene3D" id="1.10.246.230">
    <property type="match status" value="1"/>
</dbReference>
<dbReference type="Gene3D" id="3.60.20.40">
    <property type="match status" value="1"/>
</dbReference>
<protein>
    <submittedName>
        <fullName evidence="6">Gamma-glutamyltranspeptidase</fullName>
    </submittedName>
</protein>
<dbReference type="InterPro" id="IPR051792">
    <property type="entry name" value="GGT_bact"/>
</dbReference>
<keyword evidence="4" id="KW-0865">Zymogen</keyword>
<organism evidence="6 7">
    <name type="scientific">Desulfoluna limicola</name>
    <dbReference type="NCBI Taxonomy" id="2810562"/>
    <lineage>
        <taxon>Bacteria</taxon>
        <taxon>Pseudomonadati</taxon>
        <taxon>Thermodesulfobacteriota</taxon>
        <taxon>Desulfobacteria</taxon>
        <taxon>Desulfobacterales</taxon>
        <taxon>Desulfolunaceae</taxon>
        <taxon>Desulfoluna</taxon>
    </lineage>
</organism>
<dbReference type="RefSeq" id="WP_236891403.1">
    <property type="nucleotide sequence ID" value="NZ_AP024488.1"/>
</dbReference>
<proteinExistence type="inferred from homology"/>
<name>A0ABN6EXN6_9BACT</name>
<accession>A0ABN6EXN6</accession>
<sequence length="539" mass="59059">MTKHHTRQILDTDLMDPGDKRVHNPQRVGFSRKGMVASQHHLASAAGRTLLESGGNAVDAAVAAAFALGVVEPAASGLGGQTMLTLHIPEANRTFCLDGGTRAPNRTPTGELERSEQLRGHRATTVPSTPAVLFHALNHYGTKSLAEVLAPSIELAEKGYRISPLQHHLTRRELKHIKAHSGAPFFLKGGKTPYGIGALFQQPVLGATLKRLAKEGIEDFYQGEIARLIHEDMEANNGLIRDDDLAQIPWPVERQPLSTSFGDAEVFTFSPPGAGRTLIEALNLLEHFPELPEAIDTPKGVLLLAHIIRKANLDRSDRPADPTLFAQELELDEDITHKEYAARAAGRIHRRIKSSGETTHLSTMDDKGNVVALTQSIERVYGSFAASPKLGFLYNNYMSAFEYRDITHPYYLRPNAVPWASVVPTILLKGGKPWLSIGSPGSERIVSAVLQVLLRLRRGDAPYNAVEAPRMHASIGGKVSMEGTRMRNDIIPMLSRHGFEVQLRDPYSFYLGCIQMVMQTEDGFLGVADPRRDGSAEGP</sequence>
<dbReference type="EMBL" id="AP024488">
    <property type="protein sequence ID" value="BCS95119.1"/>
    <property type="molecule type" value="Genomic_DNA"/>
</dbReference>
<dbReference type="PRINTS" id="PR01210">
    <property type="entry name" value="GGTRANSPTASE"/>
</dbReference>
<dbReference type="SUPFAM" id="SSF56235">
    <property type="entry name" value="N-terminal nucleophile aminohydrolases (Ntn hydrolases)"/>
    <property type="match status" value="1"/>
</dbReference>
<evidence type="ECO:0000256" key="2">
    <source>
        <dbReference type="ARBA" id="ARBA00022679"/>
    </source>
</evidence>
<evidence type="ECO:0000313" key="7">
    <source>
        <dbReference type="Proteomes" id="UP001320148"/>
    </source>
</evidence>
<dbReference type="InterPro" id="IPR043137">
    <property type="entry name" value="GGT_ssub_C"/>
</dbReference>
<evidence type="ECO:0000256" key="1">
    <source>
        <dbReference type="ARBA" id="ARBA00009381"/>
    </source>
</evidence>
<keyword evidence="7" id="KW-1185">Reference proteome</keyword>
<dbReference type="PANTHER" id="PTHR43199:SF1">
    <property type="entry name" value="GLUTATHIONE HYDROLASE PROENZYME"/>
    <property type="match status" value="1"/>
</dbReference>
<dbReference type="Proteomes" id="UP001320148">
    <property type="component" value="Chromosome"/>
</dbReference>